<gene>
    <name evidence="2" type="ORF">GMARGA_LOCUS13422</name>
</gene>
<protein>
    <submittedName>
        <fullName evidence="2">44679_t:CDS:1</fullName>
    </submittedName>
</protein>
<sequence>MKYISWLIVLIFIAYGLSVHASPLPEVNLMKRCNDGGAGCGSGDGCDCDPDA</sequence>
<comment type="caution">
    <text evidence="2">The sequence shown here is derived from an EMBL/GenBank/DDBJ whole genome shotgun (WGS) entry which is preliminary data.</text>
</comment>
<proteinExistence type="predicted"/>
<feature type="chain" id="PRO_5046220888" evidence="1">
    <location>
        <begin position="22"/>
        <end position="52"/>
    </location>
</feature>
<evidence type="ECO:0000313" key="3">
    <source>
        <dbReference type="Proteomes" id="UP000789901"/>
    </source>
</evidence>
<evidence type="ECO:0000313" key="2">
    <source>
        <dbReference type="EMBL" id="CAG8719819.1"/>
    </source>
</evidence>
<keyword evidence="1" id="KW-0732">Signal</keyword>
<organism evidence="2 3">
    <name type="scientific">Gigaspora margarita</name>
    <dbReference type="NCBI Taxonomy" id="4874"/>
    <lineage>
        <taxon>Eukaryota</taxon>
        <taxon>Fungi</taxon>
        <taxon>Fungi incertae sedis</taxon>
        <taxon>Mucoromycota</taxon>
        <taxon>Glomeromycotina</taxon>
        <taxon>Glomeromycetes</taxon>
        <taxon>Diversisporales</taxon>
        <taxon>Gigasporaceae</taxon>
        <taxon>Gigaspora</taxon>
    </lineage>
</organism>
<reference evidence="2 3" key="1">
    <citation type="submission" date="2021-06" db="EMBL/GenBank/DDBJ databases">
        <authorList>
            <person name="Kallberg Y."/>
            <person name="Tangrot J."/>
            <person name="Rosling A."/>
        </authorList>
    </citation>
    <scope>NUCLEOTIDE SEQUENCE [LARGE SCALE GENOMIC DNA]</scope>
    <source>
        <strain evidence="2 3">120-4 pot B 10/14</strain>
    </source>
</reference>
<name>A0ABN7V331_GIGMA</name>
<dbReference type="Proteomes" id="UP000789901">
    <property type="component" value="Unassembled WGS sequence"/>
</dbReference>
<evidence type="ECO:0000256" key="1">
    <source>
        <dbReference type="SAM" id="SignalP"/>
    </source>
</evidence>
<feature type="signal peptide" evidence="1">
    <location>
        <begin position="1"/>
        <end position="21"/>
    </location>
</feature>
<accession>A0ABN7V331</accession>
<keyword evidence="3" id="KW-1185">Reference proteome</keyword>
<dbReference type="EMBL" id="CAJVQB010008514">
    <property type="protein sequence ID" value="CAG8719819.1"/>
    <property type="molecule type" value="Genomic_DNA"/>
</dbReference>